<dbReference type="PANTHER" id="PTHR35866">
    <property type="entry name" value="PUTATIVE-RELATED"/>
    <property type="match status" value="1"/>
</dbReference>
<keyword evidence="3" id="KW-1185">Reference proteome</keyword>
<feature type="region of interest" description="Disordered" evidence="1">
    <location>
        <begin position="237"/>
        <end position="257"/>
    </location>
</feature>
<name>A0ABT8M9N2_9EURY</name>
<evidence type="ECO:0000313" key="3">
    <source>
        <dbReference type="Proteomes" id="UP001168338"/>
    </source>
</evidence>
<dbReference type="InterPro" id="IPR005358">
    <property type="entry name" value="Puta_zinc/iron-chelating_dom"/>
</dbReference>
<sequence length="257" mass="29120">MGIAVSRETRVEELQEALRGVADFPDEEFSAIVRDLGFACDCCGRCCTSEYNGHVFLLDADAVQIRMLDPAALVPAPDFDFCDQNGRFYVAGFALRTNPDGSCIFLTGGRCRIYPGRPAICRVYPYMLHREPDERGSVDWRQISGLNEHGCYHTEIDDAECRRIVRETKEYETAFIRQEIAFLELVGTHFAGHGLRHVRRTYDLQMQRLRRGGEVEVCVFSAGSFEPVRVTAADYPFLRSAPGKPPGHRERSDRDML</sequence>
<accession>A0ABT8M9N2</accession>
<dbReference type="Pfam" id="PF03692">
    <property type="entry name" value="CxxCxxCC"/>
    <property type="match status" value="1"/>
</dbReference>
<dbReference type="PANTHER" id="PTHR35866:SF1">
    <property type="entry name" value="YKGJ FAMILY CYSTEINE CLUSTER PROTEIN"/>
    <property type="match status" value="1"/>
</dbReference>
<feature type="compositionally biased region" description="Basic and acidic residues" evidence="1">
    <location>
        <begin position="247"/>
        <end position="257"/>
    </location>
</feature>
<gene>
    <name evidence="2" type="ORF">FGU65_06915</name>
</gene>
<dbReference type="Proteomes" id="UP001168338">
    <property type="component" value="Unassembled WGS sequence"/>
</dbReference>
<reference evidence="2" key="1">
    <citation type="submission" date="2019-05" db="EMBL/GenBank/DDBJ databases">
        <title>Methanoculleus sp. FWC-SCC1, a methanogenic archaeon isolated from deep marine cold seep.</title>
        <authorList>
            <person name="Chen Y.-W."/>
            <person name="Chen S.-C."/>
            <person name="Teng N.-H."/>
            <person name="Lai M.-C."/>
        </authorList>
    </citation>
    <scope>NUCLEOTIDE SEQUENCE</scope>
    <source>
        <strain evidence="2">FWC-SCC1</strain>
    </source>
</reference>
<evidence type="ECO:0000313" key="2">
    <source>
        <dbReference type="EMBL" id="MDN7024620.1"/>
    </source>
</evidence>
<protein>
    <submittedName>
        <fullName evidence="2">YkgJ family cysteine cluster protein</fullName>
    </submittedName>
</protein>
<dbReference type="EMBL" id="VCYH01000004">
    <property type="protein sequence ID" value="MDN7024620.1"/>
    <property type="molecule type" value="Genomic_DNA"/>
</dbReference>
<proteinExistence type="predicted"/>
<organism evidence="2 3">
    <name type="scientific">Methanoculleus frigidifontis</name>
    <dbReference type="NCBI Taxonomy" id="2584085"/>
    <lineage>
        <taxon>Archaea</taxon>
        <taxon>Methanobacteriati</taxon>
        <taxon>Methanobacteriota</taxon>
        <taxon>Stenosarchaea group</taxon>
        <taxon>Methanomicrobia</taxon>
        <taxon>Methanomicrobiales</taxon>
        <taxon>Methanomicrobiaceae</taxon>
        <taxon>Methanoculleus</taxon>
    </lineage>
</organism>
<evidence type="ECO:0000256" key="1">
    <source>
        <dbReference type="SAM" id="MobiDB-lite"/>
    </source>
</evidence>
<comment type="caution">
    <text evidence="2">The sequence shown here is derived from an EMBL/GenBank/DDBJ whole genome shotgun (WGS) entry which is preliminary data.</text>
</comment>